<organism evidence="8 9">
    <name type="scientific">Sulfurimonas lithotrophica</name>
    <dbReference type="NCBI Taxonomy" id="2590022"/>
    <lineage>
        <taxon>Bacteria</taxon>
        <taxon>Pseudomonadati</taxon>
        <taxon>Campylobacterota</taxon>
        <taxon>Epsilonproteobacteria</taxon>
        <taxon>Campylobacterales</taxon>
        <taxon>Sulfurimonadaceae</taxon>
        <taxon>Sulfurimonas</taxon>
    </lineage>
</organism>
<accession>A0A5P8P2F2</accession>
<dbReference type="PANTHER" id="PTHR30352:SF13">
    <property type="entry name" value="GLYCYL-RADICAL ENZYME ACTIVATING ENZYME YJJW-RELATED"/>
    <property type="match status" value="1"/>
</dbReference>
<dbReference type="Gene3D" id="3.20.20.70">
    <property type="entry name" value="Aldolase class I"/>
    <property type="match status" value="1"/>
</dbReference>
<dbReference type="SFLD" id="SFLDS00029">
    <property type="entry name" value="Radical_SAM"/>
    <property type="match status" value="1"/>
</dbReference>
<dbReference type="InterPro" id="IPR013785">
    <property type="entry name" value="Aldolase_TIM"/>
</dbReference>
<evidence type="ECO:0000256" key="2">
    <source>
        <dbReference type="ARBA" id="ARBA00022485"/>
    </source>
</evidence>
<dbReference type="InterPro" id="IPR012840">
    <property type="entry name" value="NrdG2"/>
</dbReference>
<sequence length="220" mass="25772">MIYDITKFTHLDYPDHLACIIWFSGCNMRCDYCYNSDIVFSNKGQYNTNDVIEFLKTRVNKLDGVVLSGGEATGHHLYQFCKDIKELGFNIKLDTNGTNPRIVKELLQFNLVDYVALDYKAPKNKFTNITKSSKFSEFEKTLEHLIYSNIKFEVRTTLHADLLNEDDINEIIKDLDDRGYKNNYYIQEFIETQKNIGNIKAPIYKFDKTKLLENINVIFR</sequence>
<evidence type="ECO:0000256" key="4">
    <source>
        <dbReference type="ARBA" id="ARBA00022723"/>
    </source>
</evidence>
<evidence type="ECO:0000256" key="3">
    <source>
        <dbReference type="ARBA" id="ARBA00022691"/>
    </source>
</evidence>
<keyword evidence="3" id="KW-0949">S-adenosyl-L-methionine</keyword>
<keyword evidence="9" id="KW-1185">Reference proteome</keyword>
<keyword evidence="5" id="KW-0408">Iron</keyword>
<dbReference type="GO" id="GO:0003824">
    <property type="term" value="F:catalytic activity"/>
    <property type="evidence" value="ECO:0007669"/>
    <property type="project" value="InterPro"/>
</dbReference>
<dbReference type="SFLD" id="SFLDG01094">
    <property type="entry name" value="Uncharacterised_Radical_SAM_Su"/>
    <property type="match status" value="1"/>
</dbReference>
<dbReference type="InterPro" id="IPR058240">
    <property type="entry name" value="rSAM_sf"/>
</dbReference>
<evidence type="ECO:0000256" key="6">
    <source>
        <dbReference type="ARBA" id="ARBA00023014"/>
    </source>
</evidence>
<evidence type="ECO:0000313" key="9">
    <source>
        <dbReference type="Proteomes" id="UP000326944"/>
    </source>
</evidence>
<name>A0A5P8P2F2_9BACT</name>
<dbReference type="GO" id="GO:0051539">
    <property type="term" value="F:4 iron, 4 sulfur cluster binding"/>
    <property type="evidence" value="ECO:0007669"/>
    <property type="project" value="UniProtKB-KW"/>
</dbReference>
<dbReference type="PROSITE" id="PS51257">
    <property type="entry name" value="PROKAR_LIPOPROTEIN"/>
    <property type="match status" value="1"/>
</dbReference>
<dbReference type="NCBIfam" id="TIGR02495">
    <property type="entry name" value="NrdG2"/>
    <property type="match status" value="1"/>
</dbReference>
<dbReference type="Proteomes" id="UP000326944">
    <property type="component" value="Chromosome"/>
</dbReference>
<evidence type="ECO:0000259" key="7">
    <source>
        <dbReference type="PROSITE" id="PS51918"/>
    </source>
</evidence>
<dbReference type="KEGG" id="sulg:FJR48_08990"/>
<dbReference type="AlphaFoldDB" id="A0A5P8P2F2"/>
<dbReference type="GO" id="GO:0046872">
    <property type="term" value="F:metal ion binding"/>
    <property type="evidence" value="ECO:0007669"/>
    <property type="project" value="UniProtKB-KW"/>
</dbReference>
<dbReference type="EMBL" id="CP043617">
    <property type="protein sequence ID" value="QFR49855.1"/>
    <property type="molecule type" value="Genomic_DNA"/>
</dbReference>
<proteinExistence type="predicted"/>
<dbReference type="SUPFAM" id="SSF102114">
    <property type="entry name" value="Radical SAM enzymes"/>
    <property type="match status" value="1"/>
</dbReference>
<dbReference type="InterPro" id="IPR007197">
    <property type="entry name" value="rSAM"/>
</dbReference>
<dbReference type="PROSITE" id="PS51918">
    <property type="entry name" value="RADICAL_SAM"/>
    <property type="match status" value="1"/>
</dbReference>
<evidence type="ECO:0000256" key="5">
    <source>
        <dbReference type="ARBA" id="ARBA00023004"/>
    </source>
</evidence>
<keyword evidence="6" id="KW-0411">Iron-sulfur</keyword>
<feature type="domain" description="Radical SAM core" evidence="7">
    <location>
        <begin position="12"/>
        <end position="220"/>
    </location>
</feature>
<keyword evidence="4" id="KW-0479">Metal-binding</keyword>
<comment type="cofactor">
    <cofactor evidence="1">
        <name>[4Fe-4S] cluster</name>
        <dbReference type="ChEBI" id="CHEBI:49883"/>
    </cofactor>
</comment>
<dbReference type="InterPro" id="IPR034457">
    <property type="entry name" value="Organic_radical-activating"/>
</dbReference>
<gene>
    <name evidence="8" type="ORF">FJR48_08990</name>
</gene>
<reference evidence="8 9" key="1">
    <citation type="submission" date="2019-09" db="EMBL/GenBank/DDBJ databases">
        <title>Sulfurimonas gotlandica sp. nov., a chemoautotrophic and psychrotolerant epsilonproteobacterium isolated from a pelagic redoxcline, and an emended description of the genus Sulfurimonas.</title>
        <authorList>
            <person name="Wang S."/>
            <person name="Jiang L."/>
            <person name="Shao S."/>
        </authorList>
    </citation>
    <scope>NUCLEOTIDE SEQUENCE [LARGE SCALE GENOMIC DNA]</scope>
    <source>
        <strain evidence="8 9">GYSZ_1</strain>
    </source>
</reference>
<dbReference type="PANTHER" id="PTHR30352">
    <property type="entry name" value="PYRUVATE FORMATE-LYASE-ACTIVATING ENZYME"/>
    <property type="match status" value="1"/>
</dbReference>
<dbReference type="RefSeq" id="WP_152307802.1">
    <property type="nucleotide sequence ID" value="NZ_CP043617.1"/>
</dbReference>
<protein>
    <submittedName>
        <fullName evidence="8">Anaerobic ribonucleoside-triphosphate reductase activating protein</fullName>
    </submittedName>
</protein>
<keyword evidence="2" id="KW-0004">4Fe-4S</keyword>
<evidence type="ECO:0000256" key="1">
    <source>
        <dbReference type="ARBA" id="ARBA00001966"/>
    </source>
</evidence>
<dbReference type="SFLD" id="SFLDG01067">
    <property type="entry name" value="SPASM/twitch_domain_containing"/>
    <property type="match status" value="1"/>
</dbReference>
<evidence type="ECO:0000313" key="8">
    <source>
        <dbReference type="EMBL" id="QFR49855.1"/>
    </source>
</evidence>
<dbReference type="Pfam" id="PF04055">
    <property type="entry name" value="Radical_SAM"/>
    <property type="match status" value="1"/>
</dbReference>
<dbReference type="OrthoDB" id="9782387at2"/>
<dbReference type="CDD" id="cd01335">
    <property type="entry name" value="Radical_SAM"/>
    <property type="match status" value="1"/>
</dbReference>